<organism evidence="2 3">
    <name type="scientific">Entomortierella chlamydospora</name>
    <dbReference type="NCBI Taxonomy" id="101097"/>
    <lineage>
        <taxon>Eukaryota</taxon>
        <taxon>Fungi</taxon>
        <taxon>Fungi incertae sedis</taxon>
        <taxon>Mucoromycota</taxon>
        <taxon>Mortierellomycotina</taxon>
        <taxon>Mortierellomycetes</taxon>
        <taxon>Mortierellales</taxon>
        <taxon>Mortierellaceae</taxon>
        <taxon>Entomortierella</taxon>
    </lineage>
</organism>
<name>A0A9P6MV44_9FUNG</name>
<comment type="caution">
    <text evidence="2">The sequence shown here is derived from an EMBL/GenBank/DDBJ whole genome shotgun (WGS) entry which is preliminary data.</text>
</comment>
<dbReference type="AlphaFoldDB" id="A0A9P6MV44"/>
<evidence type="ECO:0000313" key="3">
    <source>
        <dbReference type="Proteomes" id="UP000703661"/>
    </source>
</evidence>
<feature type="region of interest" description="Disordered" evidence="1">
    <location>
        <begin position="121"/>
        <end position="156"/>
    </location>
</feature>
<dbReference type="EMBL" id="JAAAID010000850">
    <property type="protein sequence ID" value="KAG0013414.1"/>
    <property type="molecule type" value="Genomic_DNA"/>
</dbReference>
<keyword evidence="3" id="KW-1185">Reference proteome</keyword>
<dbReference type="Proteomes" id="UP000703661">
    <property type="component" value="Unassembled WGS sequence"/>
</dbReference>
<feature type="compositionally biased region" description="Basic and acidic residues" evidence="1">
    <location>
        <begin position="143"/>
        <end position="156"/>
    </location>
</feature>
<gene>
    <name evidence="2" type="ORF">BGZ80_011099</name>
</gene>
<evidence type="ECO:0000256" key="1">
    <source>
        <dbReference type="SAM" id="MobiDB-lite"/>
    </source>
</evidence>
<proteinExistence type="predicted"/>
<accession>A0A9P6MV44</accession>
<sequence>MSVEPIYLGSDVFEPNEVKGVHTFFQKHEVAKWTATSFLSEYPSDLKEFSESLDLIVSVKSVGRPIRTYCYKIMQFLDSIEGQTHIRILQAQSRTSQNSTLIRENTFEAFQKDIIDDQTAKLKARHAKRARQESSVPLSPTRNETKGTESRYSTEEPWHSLTHSLMEVRQFHVDIDRVAMSCCLNVMSDRACKHFENHDKDGLLDAARTSSVIEGFELHECTNIAKRYTPFLAENTVEDLKKKLSIDIGALNQKYVNTELPASAKLEEKVLEILKQLDEKALEASKIMRQHQASEYNEVSESARKVDCLFMYEGLELSNIEFKKPDTSVHDLAIQNRKNVRLGRCIQEAHIAVGVQEPSVMMADVAGFVGIFYQVKKMGDIAIAGKTTSTTVALPQDAESFDRFLEDGSLAIMWNFISHLEKQGQKVLRAKQRYDAMSRSTKFV</sequence>
<protein>
    <submittedName>
        <fullName evidence="2">Uncharacterized protein</fullName>
    </submittedName>
</protein>
<feature type="compositionally biased region" description="Polar residues" evidence="1">
    <location>
        <begin position="133"/>
        <end position="142"/>
    </location>
</feature>
<reference evidence="2" key="1">
    <citation type="journal article" date="2020" name="Fungal Divers.">
        <title>Resolving the Mortierellaceae phylogeny through synthesis of multi-gene phylogenetics and phylogenomics.</title>
        <authorList>
            <person name="Vandepol N."/>
            <person name="Liber J."/>
            <person name="Desiro A."/>
            <person name="Na H."/>
            <person name="Kennedy M."/>
            <person name="Barry K."/>
            <person name="Grigoriev I.V."/>
            <person name="Miller A.N."/>
            <person name="O'Donnell K."/>
            <person name="Stajich J.E."/>
            <person name="Bonito G."/>
        </authorList>
    </citation>
    <scope>NUCLEOTIDE SEQUENCE</scope>
    <source>
        <strain evidence="2">NRRL 2769</strain>
    </source>
</reference>
<evidence type="ECO:0000313" key="2">
    <source>
        <dbReference type="EMBL" id="KAG0013414.1"/>
    </source>
</evidence>